<sequence length="187" mass="21126">MATPSKRLEAYLDTRSRGIVSPEDLCTHTSVDLECEDSDTFFVDVKLVYESRQGSQVPIDGTKWLIVWEVSSIPPQYVKKLLFAAPSRLRGRDPNRKPPQGMLVNSVARPFLIEGSGYWNERKLGSTNLEQRRMLEDIAMKTYPSNARGLMTSPQWVEAVLLQAVQKGIFRSTVVGDCLNYAKSSLW</sequence>
<comment type="caution">
    <text evidence="1">The sequence shown here is derived from an EMBL/GenBank/DDBJ whole genome shotgun (WGS) entry which is preliminary data.</text>
</comment>
<organism evidence="1 2">
    <name type="scientific">Irpex rosettiformis</name>
    <dbReference type="NCBI Taxonomy" id="378272"/>
    <lineage>
        <taxon>Eukaryota</taxon>
        <taxon>Fungi</taxon>
        <taxon>Dikarya</taxon>
        <taxon>Basidiomycota</taxon>
        <taxon>Agaricomycotina</taxon>
        <taxon>Agaricomycetes</taxon>
        <taxon>Polyporales</taxon>
        <taxon>Irpicaceae</taxon>
        <taxon>Irpex</taxon>
    </lineage>
</organism>
<evidence type="ECO:0000313" key="1">
    <source>
        <dbReference type="EMBL" id="KAI0086901.1"/>
    </source>
</evidence>
<protein>
    <submittedName>
        <fullName evidence="1">Uncharacterized protein</fullName>
    </submittedName>
</protein>
<gene>
    <name evidence="1" type="ORF">BDY19DRAFT_1015076</name>
</gene>
<keyword evidence="2" id="KW-1185">Reference proteome</keyword>
<proteinExistence type="predicted"/>
<accession>A0ACB8TY15</accession>
<name>A0ACB8TY15_9APHY</name>
<evidence type="ECO:0000313" key="2">
    <source>
        <dbReference type="Proteomes" id="UP001055072"/>
    </source>
</evidence>
<dbReference type="Proteomes" id="UP001055072">
    <property type="component" value="Unassembled WGS sequence"/>
</dbReference>
<reference evidence="1" key="1">
    <citation type="journal article" date="2021" name="Environ. Microbiol.">
        <title>Gene family expansions and transcriptome signatures uncover fungal adaptations to wood decay.</title>
        <authorList>
            <person name="Hage H."/>
            <person name="Miyauchi S."/>
            <person name="Viragh M."/>
            <person name="Drula E."/>
            <person name="Min B."/>
            <person name="Chaduli D."/>
            <person name="Navarro D."/>
            <person name="Favel A."/>
            <person name="Norest M."/>
            <person name="Lesage-Meessen L."/>
            <person name="Balint B."/>
            <person name="Merenyi Z."/>
            <person name="de Eugenio L."/>
            <person name="Morin E."/>
            <person name="Martinez A.T."/>
            <person name="Baldrian P."/>
            <person name="Stursova M."/>
            <person name="Martinez M.J."/>
            <person name="Novotny C."/>
            <person name="Magnuson J.K."/>
            <person name="Spatafora J.W."/>
            <person name="Maurice S."/>
            <person name="Pangilinan J."/>
            <person name="Andreopoulos W."/>
            <person name="LaButti K."/>
            <person name="Hundley H."/>
            <person name="Na H."/>
            <person name="Kuo A."/>
            <person name="Barry K."/>
            <person name="Lipzen A."/>
            <person name="Henrissat B."/>
            <person name="Riley R."/>
            <person name="Ahrendt S."/>
            <person name="Nagy L.G."/>
            <person name="Grigoriev I.V."/>
            <person name="Martin F."/>
            <person name="Rosso M.N."/>
        </authorList>
    </citation>
    <scope>NUCLEOTIDE SEQUENCE</scope>
    <source>
        <strain evidence="1">CBS 384.51</strain>
    </source>
</reference>
<dbReference type="EMBL" id="MU274920">
    <property type="protein sequence ID" value="KAI0086901.1"/>
    <property type="molecule type" value="Genomic_DNA"/>
</dbReference>